<dbReference type="Pfam" id="PF02939">
    <property type="entry name" value="UcrQ"/>
    <property type="match status" value="1"/>
</dbReference>
<evidence type="ECO:0000256" key="1">
    <source>
        <dbReference type="ARBA" id="ARBA00004434"/>
    </source>
</evidence>
<comment type="function">
    <text evidence="13">Component of the ubiquinol-cytochrome c oxidoreductase, a multisubunit transmembrane complex that is part of the mitochondrial electron transport chain which drives oxidative phosphorylation. The complex plays an important role in the uptake of multiple carbon sources present in different host niches.</text>
</comment>
<dbReference type="GO" id="GO:0006122">
    <property type="term" value="P:mitochondrial electron transport, ubiquinol to cytochrome c"/>
    <property type="evidence" value="ECO:0007669"/>
    <property type="project" value="UniProtKB-UniRule"/>
</dbReference>
<keyword evidence="5 13" id="KW-0679">Respiratory chain</keyword>
<dbReference type="PANTHER" id="PTHR12119:SF2">
    <property type="entry name" value="CYTOCHROME B-C1 COMPLEX SUBUNIT 8"/>
    <property type="match status" value="1"/>
</dbReference>
<evidence type="ECO:0000256" key="9">
    <source>
        <dbReference type="ARBA" id="ARBA00022989"/>
    </source>
</evidence>
<evidence type="ECO:0000256" key="6">
    <source>
        <dbReference type="ARBA" id="ARBA00022692"/>
    </source>
</evidence>
<dbReference type="GO" id="GO:0005743">
    <property type="term" value="C:mitochondrial inner membrane"/>
    <property type="evidence" value="ECO:0007669"/>
    <property type="project" value="UniProtKB-SubCell"/>
</dbReference>
<dbReference type="FunFam" id="1.20.5.210:FF:000001">
    <property type="entry name" value="Cytochrome b-c1 complex subunit 8"/>
    <property type="match status" value="1"/>
</dbReference>
<keyword evidence="7 13" id="KW-0999">Mitochondrion inner membrane</keyword>
<evidence type="ECO:0000256" key="2">
    <source>
        <dbReference type="ARBA" id="ARBA00007668"/>
    </source>
</evidence>
<dbReference type="InterPro" id="IPR036642">
    <property type="entry name" value="Cyt_bc1_su8_sf"/>
</dbReference>
<dbReference type="GO" id="GO:0045275">
    <property type="term" value="C:respiratory chain complex III"/>
    <property type="evidence" value="ECO:0007669"/>
    <property type="project" value="UniProtKB-UniRule"/>
</dbReference>
<evidence type="ECO:0000256" key="4">
    <source>
        <dbReference type="ARBA" id="ARBA00022448"/>
    </source>
</evidence>
<comment type="subcellular location">
    <subcellularLocation>
        <location evidence="1 13">Mitochondrion inner membrane</location>
        <topology evidence="1 13">Single-pass membrane protein</topology>
    </subcellularLocation>
</comment>
<keyword evidence="6" id="KW-0812">Transmembrane</keyword>
<proteinExistence type="inferred from homology"/>
<evidence type="ECO:0000256" key="10">
    <source>
        <dbReference type="ARBA" id="ARBA00023128"/>
    </source>
</evidence>
<evidence type="ECO:0000256" key="7">
    <source>
        <dbReference type="ARBA" id="ARBA00022792"/>
    </source>
</evidence>
<dbReference type="Gene3D" id="1.20.5.210">
    <property type="entry name" value="Cytochrome b-c1 complex subunit 8"/>
    <property type="match status" value="1"/>
</dbReference>
<evidence type="ECO:0000256" key="11">
    <source>
        <dbReference type="ARBA" id="ARBA00023136"/>
    </source>
</evidence>
<evidence type="ECO:0000256" key="3">
    <source>
        <dbReference type="ARBA" id="ARBA00016324"/>
    </source>
</evidence>
<keyword evidence="8 13" id="KW-0249">Electron transport</keyword>
<evidence type="ECO:0000313" key="14">
    <source>
        <dbReference type="EMBL" id="NOV45219.1"/>
    </source>
</evidence>
<name>A0A6M2DG54_XENCH</name>
<evidence type="ECO:0000256" key="13">
    <source>
        <dbReference type="RuleBase" id="RU368118"/>
    </source>
</evidence>
<comment type="subunit">
    <text evidence="12 13">Component of the ubiquinol-cytochrome c oxidoreductase (cytochrome b-c1 complex, complex III, CIII), a multisubunit enzyme composed of 11 subunits. The complex is composed of 3 respiratory subunits cytochrome b, cytochrome c1 and Rieske protein UQCRFS1, 2 core protein subunits UQCRC1/QCR1 and UQCRC2/QCR2, and 6 low-molecular weight protein subunits UQCRH/QCR6, UQCRB/QCR7, UQCRQ/QCR8, UQCR10/QCR9, UQCR11/QCR10 and subunit 9, the cleavage product of Rieske protein UQCRFS1. The complex exists as an obligatory dimer and forms supercomplexes (SCs) in the inner mitochondrial membrane with NADH-ubiquinone oxidoreductase (complex I, CI) and cytochrome c oxidase (complex IV, CIV), resulting in different assemblies (supercomplex SCI(1)III(2)IV(1) and megacomplex MCI(2)III(2)IV(2)). Interacts with UQCC6.</text>
</comment>
<dbReference type="PANTHER" id="PTHR12119">
    <property type="entry name" value="UBIQUINOL-CYTOCHROME C REDUCTASE COMPLEX UBIQUINONE-BINDING PROTEIN QP-C"/>
    <property type="match status" value="1"/>
</dbReference>
<keyword evidence="9" id="KW-1133">Transmembrane helix</keyword>
<accession>A0A6M2DG54</accession>
<dbReference type="EMBL" id="GIIL01001493">
    <property type="protein sequence ID" value="NOV45219.1"/>
    <property type="molecule type" value="Transcribed_RNA"/>
</dbReference>
<keyword evidence="10 13" id="KW-0496">Mitochondrion</keyword>
<protein>
    <recommendedName>
        <fullName evidence="3 13">Cytochrome b-c1 complex subunit 8</fullName>
    </recommendedName>
    <alternativeName>
        <fullName evidence="13">Complex III subunit 8</fullName>
    </alternativeName>
</protein>
<dbReference type="AlphaFoldDB" id="A0A6M2DG54"/>
<evidence type="ECO:0000256" key="5">
    <source>
        <dbReference type="ARBA" id="ARBA00022660"/>
    </source>
</evidence>
<dbReference type="SUPFAM" id="SSF81508">
    <property type="entry name" value="Ubiquinone-binding protein QP-C of cytochrome bc1 complex (Ubiquinol-cytochrome c reductase)"/>
    <property type="match status" value="1"/>
</dbReference>
<reference evidence="14" key="1">
    <citation type="submission" date="2020-03" db="EMBL/GenBank/DDBJ databases">
        <title>Transcriptomic Profiling of the Digestive Tract of the Rat Flea, Xenopsylla cheopis, Following Blood Feeding and Infection with Yersinia pestis.</title>
        <authorList>
            <person name="Bland D.M."/>
            <person name="Martens C.A."/>
            <person name="Virtaneva K."/>
            <person name="Kanakabandi K."/>
            <person name="Long D."/>
            <person name="Rosenke R."/>
            <person name="Saturday G.A."/>
            <person name="Hoyt F.H."/>
            <person name="Bruno D.P."/>
            <person name="Ribeiro J.M.C."/>
            <person name="Hinnebusch J."/>
        </authorList>
    </citation>
    <scope>NUCLEOTIDE SEQUENCE</scope>
</reference>
<sequence length="82" mass="9470">MGKGFGELAKIRGIVYYTLSPFEQKAFAGFISKGLPNTLRRIRESAFIFLPPTIIAYLTYDTIEKKYKQMQRKNPADYENDV</sequence>
<dbReference type="InterPro" id="IPR004205">
    <property type="entry name" value="Cyt_bc1_su8"/>
</dbReference>
<evidence type="ECO:0000256" key="12">
    <source>
        <dbReference type="ARBA" id="ARBA00047105"/>
    </source>
</evidence>
<evidence type="ECO:0000256" key="8">
    <source>
        <dbReference type="ARBA" id="ARBA00022982"/>
    </source>
</evidence>
<keyword evidence="11" id="KW-0472">Membrane</keyword>
<organism evidence="14">
    <name type="scientific">Xenopsylla cheopis</name>
    <name type="common">Oriental rat flea</name>
    <name type="synonym">Pulex cheopis</name>
    <dbReference type="NCBI Taxonomy" id="163159"/>
    <lineage>
        <taxon>Eukaryota</taxon>
        <taxon>Metazoa</taxon>
        <taxon>Ecdysozoa</taxon>
        <taxon>Arthropoda</taxon>
        <taxon>Hexapoda</taxon>
        <taxon>Insecta</taxon>
        <taxon>Pterygota</taxon>
        <taxon>Neoptera</taxon>
        <taxon>Endopterygota</taxon>
        <taxon>Siphonaptera</taxon>
        <taxon>Pulicidae</taxon>
        <taxon>Xenopsyllinae</taxon>
        <taxon>Xenopsylla</taxon>
    </lineage>
</organism>
<comment type="similarity">
    <text evidence="2 13">Belongs to the UQCRQ/QCR8 family.</text>
</comment>
<keyword evidence="4 13" id="KW-0813">Transport</keyword>